<accession>A0ABD1K8W7</accession>
<proteinExistence type="predicted"/>
<feature type="region of interest" description="Disordered" evidence="1">
    <location>
        <begin position="76"/>
        <end position="109"/>
    </location>
</feature>
<sequence length="363" mass="40259">MKDRKVPVPPKGPPARRVQAPSDQRTRFPLIRHGVSQAQLTNAAAPTPRPASTSRPWYTAAIVNRIPAETCGSLMSLTSNAGQRPTRQEVDPPRPRTPPAATRPQQVCASQGLRMGTKGLSRAVPLVPLSPRRPVPLGAMGQTFSHVSANTSECVCFTDTLDSLGAIRQAQRRARPHLPQAPPAPQAPLAHHPVQLHYSPRLLPKRAQMEKPRYIRVEPSKKARTLPALFPNAPLVCGTAGLLCFRQQQQMEQAAQRERASSAWHSELPRAILGVLRESQRGAPTSHVTSGSFHTGDRDVANIVYEDTMSPETLRRNAKKANRRRRRRQQRRRRRRINLALPSAQAFCPQPRSPISTHRVVLL</sequence>
<feature type="region of interest" description="Disordered" evidence="1">
    <location>
        <begin position="314"/>
        <end position="335"/>
    </location>
</feature>
<feature type="compositionally biased region" description="Basic residues" evidence="1">
    <location>
        <begin position="316"/>
        <end position="335"/>
    </location>
</feature>
<evidence type="ECO:0000256" key="1">
    <source>
        <dbReference type="SAM" id="MobiDB-lite"/>
    </source>
</evidence>
<name>A0ABD1K8W7_9TELE</name>
<keyword evidence="3" id="KW-1185">Reference proteome</keyword>
<comment type="caution">
    <text evidence="2">The sequence shown here is derived from an EMBL/GenBank/DDBJ whole genome shotgun (WGS) entry which is preliminary data.</text>
</comment>
<gene>
    <name evidence="2" type="ORF">ACEWY4_007740</name>
</gene>
<evidence type="ECO:0000313" key="3">
    <source>
        <dbReference type="Proteomes" id="UP001591681"/>
    </source>
</evidence>
<dbReference type="AlphaFoldDB" id="A0ABD1K8W7"/>
<evidence type="ECO:0000313" key="2">
    <source>
        <dbReference type="EMBL" id="KAL2095592.1"/>
    </source>
</evidence>
<reference evidence="2 3" key="1">
    <citation type="submission" date="2024-09" db="EMBL/GenBank/DDBJ databases">
        <title>A chromosome-level genome assembly of Gray's grenadier anchovy, Coilia grayii.</title>
        <authorList>
            <person name="Fu Z."/>
        </authorList>
    </citation>
    <scope>NUCLEOTIDE SEQUENCE [LARGE SCALE GENOMIC DNA]</scope>
    <source>
        <strain evidence="2">G4</strain>
        <tissue evidence="2">Muscle</tissue>
    </source>
</reference>
<dbReference type="Proteomes" id="UP001591681">
    <property type="component" value="Unassembled WGS sequence"/>
</dbReference>
<feature type="compositionally biased region" description="Polar residues" evidence="1">
    <location>
        <begin position="76"/>
        <end position="85"/>
    </location>
</feature>
<feature type="compositionally biased region" description="Low complexity" evidence="1">
    <location>
        <begin position="43"/>
        <end position="53"/>
    </location>
</feature>
<dbReference type="EMBL" id="JBHFQA010000007">
    <property type="protein sequence ID" value="KAL2095592.1"/>
    <property type="molecule type" value="Genomic_DNA"/>
</dbReference>
<organism evidence="2 3">
    <name type="scientific">Coilia grayii</name>
    <name type="common">Gray's grenadier anchovy</name>
    <dbReference type="NCBI Taxonomy" id="363190"/>
    <lineage>
        <taxon>Eukaryota</taxon>
        <taxon>Metazoa</taxon>
        <taxon>Chordata</taxon>
        <taxon>Craniata</taxon>
        <taxon>Vertebrata</taxon>
        <taxon>Euteleostomi</taxon>
        <taxon>Actinopterygii</taxon>
        <taxon>Neopterygii</taxon>
        <taxon>Teleostei</taxon>
        <taxon>Clupei</taxon>
        <taxon>Clupeiformes</taxon>
        <taxon>Clupeoidei</taxon>
        <taxon>Engraulidae</taxon>
        <taxon>Coilinae</taxon>
        <taxon>Coilia</taxon>
    </lineage>
</organism>
<protein>
    <submittedName>
        <fullName evidence="2">Uncharacterized protein</fullName>
    </submittedName>
</protein>
<feature type="region of interest" description="Disordered" evidence="1">
    <location>
        <begin position="1"/>
        <end position="53"/>
    </location>
</feature>